<keyword evidence="5 8" id="KW-0808">Transferase</keyword>
<evidence type="ECO:0000256" key="5">
    <source>
        <dbReference type="ARBA" id="ARBA00022679"/>
    </source>
</evidence>
<evidence type="ECO:0000256" key="6">
    <source>
        <dbReference type="ARBA" id="ARBA00022822"/>
    </source>
</evidence>
<evidence type="ECO:0000313" key="12">
    <source>
        <dbReference type="Proteomes" id="UP000007360"/>
    </source>
</evidence>
<dbReference type="Gene3D" id="1.20.970.10">
    <property type="entry name" value="Transferase, Pyrimidine Nucleoside Phosphorylase, Chain C"/>
    <property type="match status" value="1"/>
</dbReference>
<evidence type="ECO:0000256" key="8">
    <source>
        <dbReference type="HAMAP-Rule" id="MF_00211"/>
    </source>
</evidence>
<keyword evidence="12" id="KW-1185">Reference proteome</keyword>
<dbReference type="Pfam" id="PF00591">
    <property type="entry name" value="Glycos_transf_3"/>
    <property type="match status" value="1"/>
</dbReference>
<comment type="catalytic activity">
    <reaction evidence="8">
        <text>N-(5-phospho-beta-D-ribosyl)anthranilate + diphosphate = 5-phospho-alpha-D-ribose 1-diphosphate + anthranilate</text>
        <dbReference type="Rhea" id="RHEA:11768"/>
        <dbReference type="ChEBI" id="CHEBI:16567"/>
        <dbReference type="ChEBI" id="CHEBI:18277"/>
        <dbReference type="ChEBI" id="CHEBI:33019"/>
        <dbReference type="ChEBI" id="CHEBI:58017"/>
        <dbReference type="EC" id="2.4.2.18"/>
    </reaction>
</comment>
<feature type="binding site" evidence="8">
    <location>
        <position position="121"/>
    </location>
    <ligand>
        <name>5-phospho-alpha-D-ribose 1-diphosphate</name>
        <dbReference type="ChEBI" id="CHEBI:58017"/>
    </ligand>
</feature>
<keyword evidence="8" id="KW-0460">Magnesium</keyword>
<evidence type="ECO:0000256" key="7">
    <source>
        <dbReference type="ARBA" id="ARBA00023141"/>
    </source>
</evidence>
<keyword evidence="8" id="KW-0479">Metal-binding</keyword>
<feature type="binding site" evidence="8">
    <location>
        <begin position="109"/>
        <end position="117"/>
    </location>
    <ligand>
        <name>5-phospho-alpha-D-ribose 1-diphosphate</name>
        <dbReference type="ChEBI" id="CHEBI:58017"/>
    </ligand>
</feature>
<comment type="function">
    <text evidence="8">Catalyzes the transfer of the phosphoribosyl group of 5-phosphorylribose-1-pyrophosphate (PRPP) to anthranilate to yield N-(5'-phosphoribosyl)-anthranilate (PRA).</text>
</comment>
<dbReference type="UniPathway" id="UPA00035">
    <property type="reaction ID" value="UER00041"/>
</dbReference>
<feature type="binding site" evidence="8">
    <location>
        <begin position="84"/>
        <end position="85"/>
    </location>
    <ligand>
        <name>5-phospho-alpha-D-ribose 1-diphosphate</name>
        <dbReference type="ChEBI" id="CHEBI:58017"/>
    </ligand>
</feature>
<dbReference type="SUPFAM" id="SSF52418">
    <property type="entry name" value="Nucleoside phosphorylase/phosphoribosyltransferase catalytic domain"/>
    <property type="match status" value="1"/>
</dbReference>
<feature type="binding site" evidence="8">
    <location>
        <position position="231"/>
    </location>
    <ligand>
        <name>Mg(2+)</name>
        <dbReference type="ChEBI" id="CHEBI:18420"/>
        <label>2</label>
    </ligand>
</feature>
<comment type="caution">
    <text evidence="8">Lacks conserved residue(s) required for the propagation of feature annotation.</text>
</comment>
<evidence type="ECO:0000256" key="1">
    <source>
        <dbReference type="ARBA" id="ARBA00004907"/>
    </source>
</evidence>
<dbReference type="FunFam" id="3.40.1030.10:FF:000002">
    <property type="entry name" value="Anthranilate phosphoribosyltransferase"/>
    <property type="match status" value="1"/>
</dbReference>
<dbReference type="GO" id="GO:0000162">
    <property type="term" value="P:L-tryptophan biosynthetic process"/>
    <property type="evidence" value="ECO:0007669"/>
    <property type="project" value="UniProtKB-UniRule"/>
</dbReference>
<dbReference type="Gene3D" id="3.40.1030.10">
    <property type="entry name" value="Nucleoside phosphorylase/phosphoribosyltransferase catalytic domain"/>
    <property type="match status" value="1"/>
</dbReference>
<dbReference type="HAMAP" id="MF_00211">
    <property type="entry name" value="TrpD"/>
    <property type="match status" value="1"/>
</dbReference>
<feature type="binding site" evidence="8">
    <location>
        <position position="167"/>
    </location>
    <ligand>
        <name>anthranilate</name>
        <dbReference type="ChEBI" id="CHEBI:16567"/>
        <label>2</label>
    </ligand>
</feature>
<dbReference type="GO" id="GO:0004048">
    <property type="term" value="F:anthranilate phosphoribosyltransferase activity"/>
    <property type="evidence" value="ECO:0007669"/>
    <property type="project" value="UniProtKB-UniRule"/>
</dbReference>
<dbReference type="InterPro" id="IPR036320">
    <property type="entry name" value="Glycosyl_Trfase_fam3_N_dom_sf"/>
</dbReference>
<dbReference type="AlphaFoldDB" id="K2R112"/>
<feature type="binding site" evidence="8">
    <location>
        <position position="89"/>
    </location>
    <ligand>
        <name>5-phospho-alpha-D-ribose 1-diphosphate</name>
        <dbReference type="ChEBI" id="CHEBI:58017"/>
    </ligand>
</feature>
<comment type="cofactor">
    <cofactor evidence="8">
        <name>Mg(2+)</name>
        <dbReference type="ChEBI" id="CHEBI:18420"/>
    </cofactor>
    <text evidence="8">Binds 2 magnesium ions per monomer.</text>
</comment>
<comment type="pathway">
    <text evidence="1 8">Amino-acid biosynthesis; L-tryptophan biosynthesis; L-tryptophan from chorismate: step 2/5.</text>
</comment>
<evidence type="ECO:0000256" key="2">
    <source>
        <dbReference type="ARBA" id="ARBA00011948"/>
    </source>
</evidence>
<feature type="binding site" evidence="8">
    <location>
        <position position="81"/>
    </location>
    <ligand>
        <name>5-phospho-alpha-D-ribose 1-diphosphate</name>
        <dbReference type="ChEBI" id="CHEBI:58017"/>
    </ligand>
</feature>
<dbReference type="GO" id="GO:0000287">
    <property type="term" value="F:magnesium ion binding"/>
    <property type="evidence" value="ECO:0007669"/>
    <property type="project" value="UniProtKB-UniRule"/>
</dbReference>
<evidence type="ECO:0000313" key="11">
    <source>
        <dbReference type="EMBL" id="EKF86228.1"/>
    </source>
</evidence>
<comment type="similarity">
    <text evidence="8">Belongs to the anthranilate phosphoribosyltransferase family.</text>
</comment>
<dbReference type="EMBL" id="AMPO01000003">
    <property type="protein sequence ID" value="EKF86228.1"/>
    <property type="molecule type" value="Genomic_DNA"/>
</dbReference>
<dbReference type="PATRIC" id="fig|1204725.3.peg.944"/>
<feature type="domain" description="Glycosyl transferase family 3" evidence="9">
    <location>
        <begin position="74"/>
        <end position="335"/>
    </location>
</feature>
<feature type="binding site" evidence="8">
    <location>
        <position position="93"/>
    </location>
    <ligand>
        <name>Mg(2+)</name>
        <dbReference type="ChEBI" id="CHEBI:18420"/>
        <label>1</label>
    </ligand>
</feature>
<dbReference type="OrthoDB" id="8214at2157"/>
<dbReference type="GO" id="GO:0005829">
    <property type="term" value="C:cytosol"/>
    <property type="evidence" value="ECO:0007669"/>
    <property type="project" value="TreeGrafter"/>
</dbReference>
<feature type="binding site" evidence="8">
    <location>
        <position position="232"/>
    </location>
    <ligand>
        <name>Mg(2+)</name>
        <dbReference type="ChEBI" id="CHEBI:18420"/>
        <label>2</label>
    </ligand>
</feature>
<name>K2R112_METFP</name>
<comment type="caution">
    <text evidence="11">The sequence shown here is derived from an EMBL/GenBank/DDBJ whole genome shotgun (WGS) entry which is preliminary data.</text>
</comment>
<dbReference type="RefSeq" id="WP_004030185.1">
    <property type="nucleotide sequence ID" value="NZ_AMPO01000003.1"/>
</dbReference>
<dbReference type="PANTHER" id="PTHR43285">
    <property type="entry name" value="ANTHRANILATE PHOSPHORIBOSYLTRANSFERASE"/>
    <property type="match status" value="1"/>
</dbReference>
<dbReference type="SUPFAM" id="SSF47648">
    <property type="entry name" value="Nucleoside phosphorylase/phosphoribosyltransferase N-terminal domain"/>
    <property type="match status" value="1"/>
</dbReference>
<keyword evidence="3 8" id="KW-0028">Amino-acid biosynthesis</keyword>
<dbReference type="EC" id="2.4.2.18" evidence="2 8"/>
<evidence type="ECO:0000256" key="3">
    <source>
        <dbReference type="ARBA" id="ARBA00022605"/>
    </source>
</evidence>
<dbReference type="InterPro" id="IPR005940">
    <property type="entry name" value="Anthranilate_Pribosyl_Tfrase"/>
</dbReference>
<keyword evidence="6 8" id="KW-0822">Tryptophan biosynthesis</keyword>
<protein>
    <recommendedName>
        <fullName evidence="2 8">Anthranilate phosphoribosyltransferase</fullName>
        <ecNumber evidence="2 8">2.4.2.18</ecNumber>
    </recommendedName>
</protein>
<accession>K2R112</accession>
<reference evidence="11 12" key="1">
    <citation type="journal article" date="2012" name="J. Bacteriol.">
        <title>Draft genome sequence of Methanobacterium formicicum DSM 3637, an archaebacterium isolated from the methane producer amoeba Pelomyxa palustris.</title>
        <authorList>
            <person name="Gutierrez G."/>
        </authorList>
    </citation>
    <scope>NUCLEOTIDE SEQUENCE [LARGE SCALE GENOMIC DNA]</scope>
    <source>
        <strain evidence="12">DSM 3637 / PP1</strain>
    </source>
</reference>
<dbReference type="InterPro" id="IPR017459">
    <property type="entry name" value="Glycosyl_Trfase_fam3_N_dom"/>
</dbReference>
<dbReference type="InterPro" id="IPR000312">
    <property type="entry name" value="Glycosyl_Trfase_fam3"/>
</dbReference>
<dbReference type="Proteomes" id="UP000007360">
    <property type="component" value="Unassembled WGS sequence"/>
</dbReference>
<feature type="binding site" evidence="8">
    <location>
        <begin position="91"/>
        <end position="94"/>
    </location>
    <ligand>
        <name>5-phospho-alpha-D-ribose 1-diphosphate</name>
        <dbReference type="ChEBI" id="CHEBI:58017"/>
    </ligand>
</feature>
<dbReference type="Pfam" id="PF02885">
    <property type="entry name" value="Glycos_trans_3N"/>
    <property type="match status" value="1"/>
</dbReference>
<evidence type="ECO:0000256" key="4">
    <source>
        <dbReference type="ARBA" id="ARBA00022676"/>
    </source>
</evidence>
<dbReference type="NCBIfam" id="TIGR01245">
    <property type="entry name" value="trpD"/>
    <property type="match status" value="1"/>
</dbReference>
<feature type="binding site" evidence="8">
    <location>
        <position position="81"/>
    </location>
    <ligand>
        <name>anthranilate</name>
        <dbReference type="ChEBI" id="CHEBI:16567"/>
        <label>1</label>
    </ligand>
</feature>
<dbReference type="PANTHER" id="PTHR43285:SF2">
    <property type="entry name" value="ANTHRANILATE PHOSPHORIBOSYLTRANSFERASE"/>
    <property type="match status" value="1"/>
</dbReference>
<feature type="binding site" evidence="8">
    <location>
        <position position="112"/>
    </location>
    <ligand>
        <name>anthranilate</name>
        <dbReference type="ChEBI" id="CHEBI:16567"/>
        <label>1</label>
    </ligand>
</feature>
<keyword evidence="4 8" id="KW-0328">Glycosyltransferase</keyword>
<feature type="domain" description="Glycosyl transferase family 3 N-terminal" evidence="10">
    <location>
        <begin position="4"/>
        <end position="64"/>
    </location>
</feature>
<evidence type="ECO:0000259" key="9">
    <source>
        <dbReference type="Pfam" id="PF00591"/>
    </source>
</evidence>
<comment type="subunit">
    <text evidence="8">Homodimer.</text>
</comment>
<sequence>MIAECLGKVTSKQDLSENEAYACMVEMMGGQSSDMEMAAFLSALATKGEVVDEITGFVKAMREFSIKVSPQLDEPLVDTCGTGGDSFKTFNISTIATLIAASSGVPIAKHGNRAISSKCGGADILEAMGVNINCDAAGVEFCLENAGIGFMFAPNFHPAMKQVMPVRRQLGIRTVFNILGPLTSPASADIHLMGVFHPDYVELIAQVLKNLGVKRAMVMHGFDEAGKPALDEISLIGKTTAAILDNGKIEVLQLYPEDFGLEMVDKDLIRAQDTLKENLEIAMEVLEGKMGNPAQKARMDICLANAGAILFLAGQARDLKEGVDLARENIQNGCALRKLKEFVRVSNDSSHLKQQITTVSS</sequence>
<gene>
    <name evidence="8" type="primary">trpD</name>
    <name evidence="11" type="ORF">A994_04710</name>
</gene>
<keyword evidence="7 8" id="KW-0057">Aromatic amino acid biosynthesis</keyword>
<dbReference type="InterPro" id="IPR035902">
    <property type="entry name" value="Nuc_phospho_transferase"/>
</dbReference>
<evidence type="ECO:0000259" key="10">
    <source>
        <dbReference type="Pfam" id="PF02885"/>
    </source>
</evidence>
<feature type="binding site" evidence="8">
    <location>
        <position position="232"/>
    </location>
    <ligand>
        <name>Mg(2+)</name>
        <dbReference type="ChEBI" id="CHEBI:18420"/>
        <label>1</label>
    </ligand>
</feature>
<organism evidence="11 12">
    <name type="scientific">Methanobacterium formicicum (strain DSM 3637 / PP1)</name>
    <dbReference type="NCBI Taxonomy" id="1204725"/>
    <lineage>
        <taxon>Archaea</taxon>
        <taxon>Methanobacteriati</taxon>
        <taxon>Methanobacteriota</taxon>
        <taxon>Methanomada group</taxon>
        <taxon>Methanobacteria</taxon>
        <taxon>Methanobacteriales</taxon>
        <taxon>Methanobacteriaceae</taxon>
        <taxon>Methanobacterium</taxon>
    </lineage>
</organism>
<proteinExistence type="inferred from homology"/>